<name>A0ABR6U6K2_9ACTN</name>
<keyword evidence="2" id="KW-0408">Iron</keyword>
<keyword evidence="2" id="KW-0349">Heme</keyword>
<evidence type="ECO:0000256" key="1">
    <source>
        <dbReference type="ARBA" id="ARBA00010617"/>
    </source>
</evidence>
<reference evidence="3 4" key="1">
    <citation type="submission" date="2020-08" db="EMBL/GenBank/DDBJ databases">
        <title>novel species in genus Nocardioides.</title>
        <authorList>
            <person name="Zhang G."/>
        </authorList>
    </citation>
    <scope>NUCLEOTIDE SEQUENCE [LARGE SCALE GENOMIC DNA]</scope>
    <source>
        <strain evidence="3 4">SC8A-24</strain>
    </source>
</reference>
<comment type="caution">
    <text evidence="3">The sequence shown here is derived from an EMBL/GenBank/DDBJ whole genome shotgun (WGS) entry which is preliminary data.</text>
</comment>
<evidence type="ECO:0000313" key="4">
    <source>
        <dbReference type="Proteomes" id="UP000604001"/>
    </source>
</evidence>
<protein>
    <submittedName>
        <fullName evidence="3">Cytochrome P450</fullName>
    </submittedName>
</protein>
<dbReference type="InterPro" id="IPR036396">
    <property type="entry name" value="Cyt_P450_sf"/>
</dbReference>
<evidence type="ECO:0000256" key="2">
    <source>
        <dbReference type="RuleBase" id="RU000461"/>
    </source>
</evidence>
<dbReference type="EMBL" id="JACMYC010000003">
    <property type="protein sequence ID" value="MBC2960061.1"/>
    <property type="molecule type" value="Genomic_DNA"/>
</dbReference>
<keyword evidence="2" id="KW-0479">Metal-binding</keyword>
<dbReference type="Proteomes" id="UP000604001">
    <property type="component" value="Unassembled WGS sequence"/>
</dbReference>
<dbReference type="InterPro" id="IPR002397">
    <property type="entry name" value="Cyt_P450_B"/>
</dbReference>
<keyword evidence="2" id="KW-0560">Oxidoreductase</keyword>
<dbReference type="PANTHER" id="PTHR46696">
    <property type="entry name" value="P450, PUTATIVE (EUROFUNG)-RELATED"/>
    <property type="match status" value="1"/>
</dbReference>
<proteinExistence type="inferred from homology"/>
<accession>A0ABR6U6K2</accession>
<gene>
    <name evidence="3" type="ORF">H7344_07105</name>
</gene>
<sequence length="398" mass="45106">MTHPSGCPVSHTNYMQARPALEHYALLDREREEGPLLINDAMPWEFTMVTRYDEVRAALQSTGFSCEVTNAMNVPRQIDIIPNMLDGEEHIKVRKVINPFFSPAAVKRMEPFALERVTALLDELQPAGSCDLVADFAIRYPTEIFLEQMGLPLTDADFFLPWVETVFGGLIGTEKEAAAAASAKIEEYFDATVEDRRAHPKDPELDLVSRLIEARIDEEPIPHQDILTICKTVMLAGLDTTRSALGYIYRHLALNPQHRQRIVDEPTVIPKAVEECLRMYPLVFQVGRLAAKDVDINGHRLDQGTITWLGIGSANRDPRKFEDPESYNPDRPGVNQHLAFGLGPHRCLGMHLARLELVLVLREWHKRIPEYRLREGVELMERGGQLSLTTLPLEWEMA</sequence>
<dbReference type="Gene3D" id="1.10.630.10">
    <property type="entry name" value="Cytochrome P450"/>
    <property type="match status" value="1"/>
</dbReference>
<dbReference type="PROSITE" id="PS00086">
    <property type="entry name" value="CYTOCHROME_P450"/>
    <property type="match status" value="1"/>
</dbReference>
<organism evidence="3 4">
    <name type="scientific">Nocardioides deserti</name>
    <dbReference type="NCBI Taxonomy" id="1588644"/>
    <lineage>
        <taxon>Bacteria</taxon>
        <taxon>Bacillati</taxon>
        <taxon>Actinomycetota</taxon>
        <taxon>Actinomycetes</taxon>
        <taxon>Propionibacteriales</taxon>
        <taxon>Nocardioidaceae</taxon>
        <taxon>Nocardioides</taxon>
    </lineage>
</organism>
<dbReference type="PRINTS" id="PR00359">
    <property type="entry name" value="BP450"/>
</dbReference>
<comment type="similarity">
    <text evidence="1 2">Belongs to the cytochrome P450 family.</text>
</comment>
<dbReference type="PANTHER" id="PTHR46696:SF6">
    <property type="entry name" value="P450, PUTATIVE (EUROFUNG)-RELATED"/>
    <property type="match status" value="1"/>
</dbReference>
<dbReference type="Pfam" id="PF00067">
    <property type="entry name" value="p450"/>
    <property type="match status" value="1"/>
</dbReference>
<keyword evidence="2" id="KW-0503">Monooxygenase</keyword>
<dbReference type="SUPFAM" id="SSF48264">
    <property type="entry name" value="Cytochrome P450"/>
    <property type="match status" value="1"/>
</dbReference>
<keyword evidence="4" id="KW-1185">Reference proteome</keyword>
<dbReference type="PRINTS" id="PR00385">
    <property type="entry name" value="P450"/>
</dbReference>
<dbReference type="InterPro" id="IPR017972">
    <property type="entry name" value="Cyt_P450_CS"/>
</dbReference>
<dbReference type="InterPro" id="IPR001128">
    <property type="entry name" value="Cyt_P450"/>
</dbReference>
<evidence type="ECO:0000313" key="3">
    <source>
        <dbReference type="EMBL" id="MBC2960061.1"/>
    </source>
</evidence>